<dbReference type="GO" id="GO:0045095">
    <property type="term" value="C:keratin filament"/>
    <property type="evidence" value="ECO:0007669"/>
    <property type="project" value="TreeGrafter"/>
</dbReference>
<proteinExistence type="predicted"/>
<dbReference type="SUPFAM" id="SSF64593">
    <property type="entry name" value="Intermediate filament protein, coiled coil region"/>
    <property type="match status" value="1"/>
</dbReference>
<keyword evidence="6" id="KW-1185">Reference proteome</keyword>
<comment type="caution">
    <text evidence="5">The sequence shown here is derived from an EMBL/GenBank/DDBJ whole genome shotgun (WGS) entry which is preliminary data.</text>
</comment>
<dbReference type="PROSITE" id="PS51842">
    <property type="entry name" value="IF_ROD_2"/>
    <property type="match status" value="1"/>
</dbReference>
<dbReference type="GO" id="GO:0005615">
    <property type="term" value="C:extracellular space"/>
    <property type="evidence" value="ECO:0007669"/>
    <property type="project" value="TreeGrafter"/>
</dbReference>
<feature type="compositionally biased region" description="Polar residues" evidence="3">
    <location>
        <begin position="1"/>
        <end position="11"/>
    </location>
</feature>
<dbReference type="PANTHER" id="PTHR45616">
    <property type="entry name" value="GATA-TYPE DOMAIN-CONTAINING PROTEIN"/>
    <property type="match status" value="1"/>
</dbReference>
<evidence type="ECO:0000313" key="6">
    <source>
        <dbReference type="Proteomes" id="UP000573697"/>
    </source>
</evidence>
<evidence type="ECO:0000256" key="3">
    <source>
        <dbReference type="SAM" id="MobiDB-lite"/>
    </source>
</evidence>
<evidence type="ECO:0000256" key="1">
    <source>
        <dbReference type="ARBA" id="ARBA00022754"/>
    </source>
</evidence>
<dbReference type="GO" id="GO:0030280">
    <property type="term" value="F:structural constituent of skin epidermis"/>
    <property type="evidence" value="ECO:0007669"/>
    <property type="project" value="TreeGrafter"/>
</dbReference>
<gene>
    <name evidence="5" type="primary">K2co_1</name>
    <name evidence="5" type="ORF">POLCAE_R13207</name>
</gene>
<feature type="non-terminal residue" evidence="5">
    <location>
        <position position="1"/>
    </location>
</feature>
<keyword evidence="2" id="KW-0175">Coiled coil</keyword>
<dbReference type="AlphaFoldDB" id="A0A7K5EHV1"/>
<reference evidence="5 6" key="1">
    <citation type="submission" date="2019-09" db="EMBL/GenBank/DDBJ databases">
        <title>Bird 10,000 Genomes (B10K) Project - Family phase.</title>
        <authorList>
            <person name="Zhang G."/>
        </authorList>
    </citation>
    <scope>NUCLEOTIDE SEQUENCE [LARGE SCALE GENOMIC DNA]</scope>
    <source>
        <strain evidence="5">B10K-DU-001-66</strain>
        <tissue evidence="5">Muscle</tissue>
    </source>
</reference>
<sequence length="198" mass="22302">LNLETGPNKQQVRQEEKDQVKSPNNKFASFINKVQFLEQQVLETKRSLLKDQKIVQNDLGPTFELYISNTRLQLSSELKAMQDVVEDFKIRHEEINKHSTAENNSVGEGLVQPPLSPLQGAARMNTLDLGTKVDALTHEMNFLQASTKKKQLSQLQAQISNTSVVLSMDNNRNLDSIIAEVRAQNEDIANQSWAEAES</sequence>
<evidence type="ECO:0000313" key="5">
    <source>
        <dbReference type="EMBL" id="NWS32227.1"/>
    </source>
</evidence>
<accession>A0A7K5EHV1</accession>
<dbReference type="PANTHER" id="PTHR45616:SF19">
    <property type="entry name" value="KERATIN 90"/>
    <property type="match status" value="1"/>
</dbReference>
<dbReference type="EMBL" id="VYXF01008318">
    <property type="protein sequence ID" value="NWS32227.1"/>
    <property type="molecule type" value="Genomic_DNA"/>
</dbReference>
<dbReference type="SMART" id="SM01391">
    <property type="entry name" value="Filament"/>
    <property type="match status" value="1"/>
</dbReference>
<organism evidence="5 6">
    <name type="scientific">Polioptila caerulea</name>
    <name type="common">Blue-grey gnatcatcher</name>
    <dbReference type="NCBI Taxonomy" id="66707"/>
    <lineage>
        <taxon>Eukaryota</taxon>
        <taxon>Metazoa</taxon>
        <taxon>Chordata</taxon>
        <taxon>Craniata</taxon>
        <taxon>Vertebrata</taxon>
        <taxon>Euteleostomi</taxon>
        <taxon>Archelosauria</taxon>
        <taxon>Archosauria</taxon>
        <taxon>Dinosauria</taxon>
        <taxon>Saurischia</taxon>
        <taxon>Theropoda</taxon>
        <taxon>Coelurosauria</taxon>
        <taxon>Aves</taxon>
        <taxon>Neognathae</taxon>
        <taxon>Neoaves</taxon>
        <taxon>Telluraves</taxon>
        <taxon>Australaves</taxon>
        <taxon>Passeriformes</taxon>
        <taxon>Certhiidae</taxon>
        <taxon>Polioptilinae</taxon>
        <taxon>Polioptila</taxon>
    </lineage>
</organism>
<feature type="domain" description="IF rod" evidence="4">
    <location>
        <begin position="16"/>
        <end position="198"/>
    </location>
</feature>
<dbReference type="InterPro" id="IPR039008">
    <property type="entry name" value="IF_rod_dom"/>
</dbReference>
<keyword evidence="1" id="KW-0403">Intermediate filament</keyword>
<name>A0A7K5EHV1_POLCE</name>
<dbReference type="Gene3D" id="1.20.5.1160">
    <property type="entry name" value="Vasodilator-stimulated phosphoprotein"/>
    <property type="match status" value="1"/>
</dbReference>
<dbReference type="Pfam" id="PF00038">
    <property type="entry name" value="Filament"/>
    <property type="match status" value="1"/>
</dbReference>
<feature type="non-terminal residue" evidence="5">
    <location>
        <position position="198"/>
    </location>
</feature>
<evidence type="ECO:0000259" key="4">
    <source>
        <dbReference type="PROSITE" id="PS51842"/>
    </source>
</evidence>
<feature type="region of interest" description="Disordered" evidence="3">
    <location>
        <begin position="1"/>
        <end position="23"/>
    </location>
</feature>
<dbReference type="GO" id="GO:0045109">
    <property type="term" value="P:intermediate filament organization"/>
    <property type="evidence" value="ECO:0007669"/>
    <property type="project" value="TreeGrafter"/>
</dbReference>
<dbReference type="GO" id="GO:0031424">
    <property type="term" value="P:keratinization"/>
    <property type="evidence" value="ECO:0007669"/>
    <property type="project" value="TreeGrafter"/>
</dbReference>
<evidence type="ECO:0000256" key="2">
    <source>
        <dbReference type="ARBA" id="ARBA00023054"/>
    </source>
</evidence>
<dbReference type="Proteomes" id="UP000573697">
    <property type="component" value="Unassembled WGS sequence"/>
</dbReference>
<protein>
    <submittedName>
        <fullName evidence="5">K2CO protein</fullName>
    </submittedName>
</protein>